<gene>
    <name evidence="4" type="ORF">FHS48_000593</name>
</gene>
<keyword evidence="2" id="KW-0175">Coiled coil</keyword>
<accession>A0A7W9ZCZ8</accession>
<feature type="coiled-coil region" evidence="2">
    <location>
        <begin position="178"/>
        <end position="205"/>
    </location>
</feature>
<dbReference type="Proteomes" id="UP000544872">
    <property type="component" value="Unassembled WGS sequence"/>
</dbReference>
<feature type="region of interest" description="Disordered" evidence="3">
    <location>
        <begin position="1"/>
        <end position="23"/>
    </location>
</feature>
<protein>
    <recommendedName>
        <fullName evidence="6">DUF2325 domain-containing protein</fullName>
    </recommendedName>
</protein>
<dbReference type="Pfam" id="PF10087">
    <property type="entry name" value="DUF2325"/>
    <property type="match status" value="1"/>
</dbReference>
<evidence type="ECO:0000313" key="5">
    <source>
        <dbReference type="Proteomes" id="UP000544872"/>
    </source>
</evidence>
<dbReference type="AlphaFoldDB" id="A0A7W9ZCZ8"/>
<dbReference type="EMBL" id="JACIIX010000001">
    <property type="protein sequence ID" value="MBB6209212.1"/>
    <property type="molecule type" value="Genomic_DNA"/>
</dbReference>
<evidence type="ECO:0000256" key="1">
    <source>
        <dbReference type="ARBA" id="ARBA00007189"/>
    </source>
</evidence>
<proteinExistence type="inferred from homology"/>
<reference evidence="4 5" key="1">
    <citation type="submission" date="2020-08" db="EMBL/GenBank/DDBJ databases">
        <title>Genomic Encyclopedia of Type Strains, Phase IV (KMG-IV): sequencing the most valuable type-strain genomes for metagenomic binning, comparative biology and taxonomic classification.</title>
        <authorList>
            <person name="Goeker M."/>
        </authorList>
    </citation>
    <scope>NUCLEOTIDE SEQUENCE [LARGE SCALE GENOMIC DNA]</scope>
    <source>
        <strain evidence="4 5">DSM 11590</strain>
    </source>
</reference>
<evidence type="ECO:0000313" key="4">
    <source>
        <dbReference type="EMBL" id="MBB6209212.1"/>
    </source>
</evidence>
<evidence type="ECO:0008006" key="6">
    <source>
        <dbReference type="Google" id="ProtNLM"/>
    </source>
</evidence>
<feature type="coiled-coil region" evidence="2">
    <location>
        <begin position="239"/>
        <end position="294"/>
    </location>
</feature>
<comment type="similarity">
    <text evidence="1">Belongs to the UPF0751 family.</text>
</comment>
<name>A0A7W9ZCZ8_NOVIT</name>
<comment type="caution">
    <text evidence="4">The sequence shown here is derived from an EMBL/GenBank/DDBJ whole genome shotgun (WGS) entry which is preliminary data.</text>
</comment>
<keyword evidence="5" id="KW-1185">Reference proteome</keyword>
<dbReference type="InterPro" id="IPR016772">
    <property type="entry name" value="UCP020408"/>
</dbReference>
<evidence type="ECO:0000256" key="2">
    <source>
        <dbReference type="SAM" id="Coils"/>
    </source>
</evidence>
<dbReference type="RefSeq" id="WP_184261246.1">
    <property type="nucleotide sequence ID" value="NZ_JACIIX010000001.1"/>
</dbReference>
<evidence type="ECO:0000256" key="3">
    <source>
        <dbReference type="SAM" id="MobiDB-lite"/>
    </source>
</evidence>
<sequence>MCTLPSLSSLSRTPLSTAPAPALSATTRRKRLDEVPSRWLCSVIGTCLTLADLRKLAAKIGLNLPADASEYRLHGAIVHLASDNRVLGKAVGRLLDKRHAATVSRIVRAADEETLGRLWAEARNGGDIPGAYWALMTHPLELQALKDRVYGEVHMLSHLSGAAQRVDLQRTAGLEKQVSDLTAELLRTRADLAQARQDRDAARRDAAVGDIQRRRADQLAERLAELESGAALSAVQQSLRQVQAEKDTVARALDAVQRRLEQALEQRQKDEADRRGLEQRLADAELRWQEARRAAPPDRVVSNDTGDGIDLERRQILYVGGIGHAARHLEDVVKACNGVFVHHDGGLDDGCPRLAGAVSCADVVFCPVTCVSHEAVTHLKRNCRKACKPFVPLPNHSISTFRRALKLVGNP</sequence>
<organism evidence="4 5">
    <name type="scientific">Novispirillum itersonii</name>
    <name type="common">Aquaspirillum itersonii</name>
    <dbReference type="NCBI Taxonomy" id="189"/>
    <lineage>
        <taxon>Bacteria</taxon>
        <taxon>Pseudomonadati</taxon>
        <taxon>Pseudomonadota</taxon>
        <taxon>Alphaproteobacteria</taxon>
        <taxon>Rhodospirillales</taxon>
        <taxon>Novispirillaceae</taxon>
        <taxon>Novispirillum</taxon>
    </lineage>
</organism>